<feature type="compositionally biased region" description="Low complexity" evidence="1">
    <location>
        <begin position="420"/>
        <end position="438"/>
    </location>
</feature>
<dbReference type="Proteomes" id="UP001215598">
    <property type="component" value="Unassembled WGS sequence"/>
</dbReference>
<sequence length="757" mass="83880">MSTSTSTPANSLSSPSKAVQPSIKVVSGWQAFETHGDRMAKDGILTFPFVVPAYIPTFLSCLQPANIPVFKPTRHELPSKLATMSAEDASSVYFLNCAPIVRLLPVLRYSRRLSRVDALWVEKLIDKSIPFLRHFSSTFHLFKDTVVRRSLLAALYCAMQVCPPSRLVNWVTAFPCPVEDFESAPALKPNFRFEPWQEFKPTDDVEPYLLTRESFAYFKTVPGEPIRELVGYMANLSQPIPPHKFAKTLSASIAALTMLRYVPGPPSTRGLVETIFETIQYIIPRLPEDVRDPSWASNLPTINRPVVVSVPSGFFLPGPADEYDTVYPLTPYPTRKALSFPDELMSSWKAAYPDVWPQVEATRPPLSPPKSAAPVVSISKTLPPSRTPTPAPSSIIKVKSKGREVQQLKDAEDASKTKSKSTASPTSSSTRSLPGRSTRNQEPRYRDTARRGKGAAPSFALCSPLAPLRKLSKASVALLASGRPILNLFSSARSESAPFEPDEQDIDEVDSEPELDKPVKTGTKRSAPSSGSRPPPLKRPYRGPGAKSRQENEGFVPPEQYPEFNGPGLQRAFDRTTETIAAGVARCAGCMSAECPCEPTGFALRCNRCKEKSRDYCDHTFTVERHFEFQNLLSTKSTVSNITFNMLLSQVLRDQDAVLDARKLQAAAFSRYTESTQMLTAQLQAMIGFYGREGLPHVLHVPEEAREAFVDYWEQAIEAFEAPSKDYPALAADALQRYTMFPISDEDKVIWAQLTAV</sequence>
<dbReference type="EMBL" id="JARKIB010000872">
    <property type="protein sequence ID" value="KAJ7689873.1"/>
    <property type="molecule type" value="Genomic_DNA"/>
</dbReference>
<evidence type="ECO:0000313" key="3">
    <source>
        <dbReference type="Proteomes" id="UP001215598"/>
    </source>
</evidence>
<name>A0AAD7DF76_9AGAR</name>
<feature type="region of interest" description="Disordered" evidence="1">
    <location>
        <begin position="494"/>
        <end position="565"/>
    </location>
</feature>
<proteinExistence type="predicted"/>
<feature type="compositionally biased region" description="Basic and acidic residues" evidence="1">
    <location>
        <begin position="401"/>
        <end position="416"/>
    </location>
</feature>
<protein>
    <submittedName>
        <fullName evidence="2">Uncharacterized protein</fullName>
    </submittedName>
</protein>
<accession>A0AAD7DF76</accession>
<keyword evidence="3" id="KW-1185">Reference proteome</keyword>
<feature type="region of interest" description="Disordered" evidence="1">
    <location>
        <begin position="363"/>
        <end position="459"/>
    </location>
</feature>
<feature type="compositionally biased region" description="Basic and acidic residues" evidence="1">
    <location>
        <begin position="439"/>
        <end position="450"/>
    </location>
</feature>
<organism evidence="2 3">
    <name type="scientific">Mycena metata</name>
    <dbReference type="NCBI Taxonomy" id="1033252"/>
    <lineage>
        <taxon>Eukaryota</taxon>
        <taxon>Fungi</taxon>
        <taxon>Dikarya</taxon>
        <taxon>Basidiomycota</taxon>
        <taxon>Agaricomycotina</taxon>
        <taxon>Agaricomycetes</taxon>
        <taxon>Agaricomycetidae</taxon>
        <taxon>Agaricales</taxon>
        <taxon>Marasmiineae</taxon>
        <taxon>Mycenaceae</taxon>
        <taxon>Mycena</taxon>
    </lineage>
</organism>
<dbReference type="AlphaFoldDB" id="A0AAD7DF76"/>
<evidence type="ECO:0000313" key="2">
    <source>
        <dbReference type="EMBL" id="KAJ7689873.1"/>
    </source>
</evidence>
<gene>
    <name evidence="2" type="ORF">B0H16DRAFT_1752747</name>
</gene>
<feature type="compositionally biased region" description="Acidic residues" evidence="1">
    <location>
        <begin position="500"/>
        <end position="513"/>
    </location>
</feature>
<reference evidence="2" key="1">
    <citation type="submission" date="2023-03" db="EMBL/GenBank/DDBJ databases">
        <title>Massive genome expansion in bonnet fungi (Mycena s.s.) driven by repeated elements and novel gene families across ecological guilds.</title>
        <authorList>
            <consortium name="Lawrence Berkeley National Laboratory"/>
            <person name="Harder C.B."/>
            <person name="Miyauchi S."/>
            <person name="Viragh M."/>
            <person name="Kuo A."/>
            <person name="Thoen E."/>
            <person name="Andreopoulos B."/>
            <person name="Lu D."/>
            <person name="Skrede I."/>
            <person name="Drula E."/>
            <person name="Henrissat B."/>
            <person name="Morin E."/>
            <person name="Kohler A."/>
            <person name="Barry K."/>
            <person name="LaButti K."/>
            <person name="Morin E."/>
            <person name="Salamov A."/>
            <person name="Lipzen A."/>
            <person name="Mereny Z."/>
            <person name="Hegedus B."/>
            <person name="Baldrian P."/>
            <person name="Stursova M."/>
            <person name="Weitz H."/>
            <person name="Taylor A."/>
            <person name="Grigoriev I.V."/>
            <person name="Nagy L.G."/>
            <person name="Martin F."/>
            <person name="Kauserud H."/>
        </authorList>
    </citation>
    <scope>NUCLEOTIDE SEQUENCE</scope>
    <source>
        <strain evidence="2">CBHHK182m</strain>
    </source>
</reference>
<comment type="caution">
    <text evidence="2">The sequence shown here is derived from an EMBL/GenBank/DDBJ whole genome shotgun (WGS) entry which is preliminary data.</text>
</comment>
<evidence type="ECO:0000256" key="1">
    <source>
        <dbReference type="SAM" id="MobiDB-lite"/>
    </source>
</evidence>